<comment type="catalytic activity">
    <reaction evidence="1">
        <text>ATP + protein L-histidine = ADP + protein N-phospho-L-histidine.</text>
        <dbReference type="EC" id="2.7.13.3"/>
    </reaction>
</comment>
<keyword evidence="9 14" id="KW-0067">ATP-binding</keyword>
<evidence type="ECO:0000256" key="3">
    <source>
        <dbReference type="ARBA" id="ARBA00012438"/>
    </source>
</evidence>
<proteinExistence type="predicted"/>
<dbReference type="Pfam" id="PF02518">
    <property type="entry name" value="HATPase_c"/>
    <property type="match status" value="1"/>
</dbReference>
<dbReference type="InterPro" id="IPR036890">
    <property type="entry name" value="HATPase_C_sf"/>
</dbReference>
<evidence type="ECO:0000313" key="15">
    <source>
        <dbReference type="Proteomes" id="UP001379533"/>
    </source>
</evidence>
<keyword evidence="7" id="KW-0547">Nucleotide-binding</keyword>
<evidence type="ECO:0000256" key="7">
    <source>
        <dbReference type="ARBA" id="ARBA00022741"/>
    </source>
</evidence>
<keyword evidence="11" id="KW-0472">Membrane</keyword>
<feature type="compositionally biased region" description="Basic and acidic residues" evidence="10">
    <location>
        <begin position="119"/>
        <end position="143"/>
    </location>
</feature>
<organism evidence="14 15">
    <name type="scientific">Pendulispora brunnea</name>
    <dbReference type="NCBI Taxonomy" id="2905690"/>
    <lineage>
        <taxon>Bacteria</taxon>
        <taxon>Pseudomonadati</taxon>
        <taxon>Myxococcota</taxon>
        <taxon>Myxococcia</taxon>
        <taxon>Myxococcales</taxon>
        <taxon>Sorangiineae</taxon>
        <taxon>Pendulisporaceae</taxon>
        <taxon>Pendulispora</taxon>
    </lineage>
</organism>
<dbReference type="CDD" id="cd00082">
    <property type="entry name" value="HisKA"/>
    <property type="match status" value="1"/>
</dbReference>
<dbReference type="SMART" id="SM00387">
    <property type="entry name" value="HATPase_c"/>
    <property type="match status" value="1"/>
</dbReference>
<evidence type="ECO:0000256" key="4">
    <source>
        <dbReference type="ARBA" id="ARBA00022475"/>
    </source>
</evidence>
<keyword evidence="15" id="KW-1185">Reference proteome</keyword>
<feature type="compositionally biased region" description="Polar residues" evidence="10">
    <location>
        <begin position="538"/>
        <end position="548"/>
    </location>
</feature>
<gene>
    <name evidence="14" type="ORF">LZC95_46635</name>
</gene>
<feature type="domain" description="Histidine kinase" evidence="12">
    <location>
        <begin position="283"/>
        <end position="520"/>
    </location>
</feature>
<dbReference type="PRINTS" id="PR00344">
    <property type="entry name" value="BCTRLSENSOR"/>
</dbReference>
<dbReference type="EC" id="2.7.13.3" evidence="3"/>
<keyword evidence="6" id="KW-0808">Transferase</keyword>
<dbReference type="CDD" id="cd00075">
    <property type="entry name" value="HATPase"/>
    <property type="match status" value="1"/>
</dbReference>
<keyword evidence="4" id="KW-1003">Cell membrane</keyword>
<dbReference type="Pfam" id="PF00512">
    <property type="entry name" value="HisKA"/>
    <property type="match status" value="1"/>
</dbReference>
<evidence type="ECO:0000256" key="2">
    <source>
        <dbReference type="ARBA" id="ARBA00004651"/>
    </source>
</evidence>
<keyword evidence="11" id="KW-0812">Transmembrane</keyword>
<dbReference type="PROSITE" id="PS50109">
    <property type="entry name" value="HIS_KIN"/>
    <property type="match status" value="1"/>
</dbReference>
<evidence type="ECO:0000313" key="14">
    <source>
        <dbReference type="EMBL" id="WXA93920.1"/>
    </source>
</evidence>
<dbReference type="Gene3D" id="1.10.287.130">
    <property type="match status" value="1"/>
</dbReference>
<dbReference type="RefSeq" id="WP_394844520.1">
    <property type="nucleotide sequence ID" value="NZ_CP089982.1"/>
</dbReference>
<sequence>MRIPGKTERRLALAILLSAMLPLLVAMLFANSLFRQASSIWFNPEVGQQLDRGVAVYKDYVKAIRDDMKHQADAIAADEVLREAAEHRNTELVEAQLDALFPRYPSLVELHIFDPENRPLASRDRGRPVDEASERSLEQRRSLSTDATPPMLVATFAIDRQRLDELERDGAVVTTFHQLEASRGELYQGYLLAFAALLGITFLVTIMLGTLLARGVTLRINRLAAAINLVAQGDLSVRVPVTGSDELTDLARTFNRMITEMGQSRARIEFLQRIGAWQEMAQRLAHEIKNPLTPIQLAVQECHRKYAGEDPRFRALLDTTLEIVEEEVGTLRRLVGDFSNFARLPNVELKESSLREFLRECSEQLSHLEETSIPGEGAFTDLAANVDITWDVPDEPLTAAIDRQMLRRVLVNLVRNSVQAIRDAAPEAARTSEASVIGHVQVKALAEEDGAIITIDDDGPGVPEEARSRIFDPYFTTKHDGTGLGLAIVKKIVVEHGGGIDVTESPLGGARFIVHLPRTTAQAETRARKAREGAISRPLSTTGGVSRD</sequence>
<dbReference type="SMART" id="SM00388">
    <property type="entry name" value="HisKA"/>
    <property type="match status" value="1"/>
</dbReference>
<feature type="region of interest" description="Disordered" evidence="10">
    <location>
        <begin position="526"/>
        <end position="548"/>
    </location>
</feature>
<dbReference type="GO" id="GO:0005524">
    <property type="term" value="F:ATP binding"/>
    <property type="evidence" value="ECO:0007669"/>
    <property type="project" value="UniProtKB-KW"/>
</dbReference>
<keyword evidence="5" id="KW-0597">Phosphoprotein</keyword>
<comment type="subcellular location">
    <subcellularLocation>
        <location evidence="2">Cell membrane</location>
        <topology evidence="2">Multi-pass membrane protein</topology>
    </subcellularLocation>
</comment>
<evidence type="ECO:0000256" key="6">
    <source>
        <dbReference type="ARBA" id="ARBA00022679"/>
    </source>
</evidence>
<dbReference type="SMART" id="SM00304">
    <property type="entry name" value="HAMP"/>
    <property type="match status" value="1"/>
</dbReference>
<dbReference type="InterPro" id="IPR003660">
    <property type="entry name" value="HAMP_dom"/>
</dbReference>
<dbReference type="EMBL" id="CP089982">
    <property type="protein sequence ID" value="WXA93920.1"/>
    <property type="molecule type" value="Genomic_DNA"/>
</dbReference>
<feature type="region of interest" description="Disordered" evidence="10">
    <location>
        <begin position="119"/>
        <end position="144"/>
    </location>
</feature>
<keyword evidence="11" id="KW-1133">Transmembrane helix</keyword>
<dbReference type="InterPro" id="IPR005467">
    <property type="entry name" value="His_kinase_dom"/>
</dbReference>
<evidence type="ECO:0000256" key="5">
    <source>
        <dbReference type="ARBA" id="ARBA00022553"/>
    </source>
</evidence>
<dbReference type="SUPFAM" id="SSF158472">
    <property type="entry name" value="HAMP domain-like"/>
    <property type="match status" value="1"/>
</dbReference>
<dbReference type="PANTHER" id="PTHR44936:SF10">
    <property type="entry name" value="SENSOR PROTEIN RSTB"/>
    <property type="match status" value="1"/>
</dbReference>
<dbReference type="PROSITE" id="PS50885">
    <property type="entry name" value="HAMP"/>
    <property type="match status" value="1"/>
</dbReference>
<protein>
    <recommendedName>
        <fullName evidence="3">histidine kinase</fullName>
        <ecNumber evidence="3">2.7.13.3</ecNumber>
    </recommendedName>
</protein>
<keyword evidence="8" id="KW-0418">Kinase</keyword>
<evidence type="ECO:0000256" key="1">
    <source>
        <dbReference type="ARBA" id="ARBA00000085"/>
    </source>
</evidence>
<evidence type="ECO:0000256" key="11">
    <source>
        <dbReference type="SAM" id="Phobius"/>
    </source>
</evidence>
<dbReference type="CDD" id="cd06225">
    <property type="entry name" value="HAMP"/>
    <property type="match status" value="1"/>
</dbReference>
<dbReference type="InterPro" id="IPR003594">
    <property type="entry name" value="HATPase_dom"/>
</dbReference>
<dbReference type="InterPro" id="IPR036097">
    <property type="entry name" value="HisK_dim/P_sf"/>
</dbReference>
<name>A0ABZ2K9Y0_9BACT</name>
<evidence type="ECO:0000256" key="8">
    <source>
        <dbReference type="ARBA" id="ARBA00022777"/>
    </source>
</evidence>
<feature type="domain" description="HAMP" evidence="13">
    <location>
        <begin position="214"/>
        <end position="266"/>
    </location>
</feature>
<dbReference type="Proteomes" id="UP001379533">
    <property type="component" value="Chromosome"/>
</dbReference>
<dbReference type="Pfam" id="PF00672">
    <property type="entry name" value="HAMP"/>
    <property type="match status" value="1"/>
</dbReference>
<evidence type="ECO:0000259" key="12">
    <source>
        <dbReference type="PROSITE" id="PS50109"/>
    </source>
</evidence>
<dbReference type="Gene3D" id="6.10.340.10">
    <property type="match status" value="1"/>
</dbReference>
<dbReference type="PANTHER" id="PTHR44936">
    <property type="entry name" value="SENSOR PROTEIN CREC"/>
    <property type="match status" value="1"/>
</dbReference>
<evidence type="ECO:0000256" key="10">
    <source>
        <dbReference type="SAM" id="MobiDB-lite"/>
    </source>
</evidence>
<reference evidence="14 15" key="1">
    <citation type="submission" date="2021-12" db="EMBL/GenBank/DDBJ databases">
        <title>Discovery of the Pendulisporaceae a myxobacterial family with distinct sporulation behavior and unique specialized metabolism.</title>
        <authorList>
            <person name="Garcia R."/>
            <person name="Popoff A."/>
            <person name="Bader C.D."/>
            <person name="Loehr J."/>
            <person name="Walesch S."/>
            <person name="Walt C."/>
            <person name="Boldt J."/>
            <person name="Bunk B."/>
            <person name="Haeckl F.J.F.P.J."/>
            <person name="Gunesch A.P."/>
            <person name="Birkelbach J."/>
            <person name="Nuebel U."/>
            <person name="Pietschmann T."/>
            <person name="Bach T."/>
            <person name="Mueller R."/>
        </authorList>
    </citation>
    <scope>NUCLEOTIDE SEQUENCE [LARGE SCALE GENOMIC DNA]</scope>
    <source>
        <strain evidence="14 15">MSr12523</strain>
    </source>
</reference>
<dbReference type="SUPFAM" id="SSF55874">
    <property type="entry name" value="ATPase domain of HSP90 chaperone/DNA topoisomerase II/histidine kinase"/>
    <property type="match status" value="1"/>
</dbReference>
<dbReference type="InterPro" id="IPR004358">
    <property type="entry name" value="Sig_transdc_His_kin-like_C"/>
</dbReference>
<dbReference type="InterPro" id="IPR050980">
    <property type="entry name" value="2C_sensor_his_kinase"/>
</dbReference>
<evidence type="ECO:0000256" key="9">
    <source>
        <dbReference type="ARBA" id="ARBA00022840"/>
    </source>
</evidence>
<dbReference type="Gene3D" id="3.30.565.10">
    <property type="entry name" value="Histidine kinase-like ATPase, C-terminal domain"/>
    <property type="match status" value="1"/>
</dbReference>
<evidence type="ECO:0000259" key="13">
    <source>
        <dbReference type="PROSITE" id="PS50885"/>
    </source>
</evidence>
<dbReference type="InterPro" id="IPR003661">
    <property type="entry name" value="HisK_dim/P_dom"/>
</dbReference>
<accession>A0ABZ2K9Y0</accession>
<dbReference type="SUPFAM" id="SSF47384">
    <property type="entry name" value="Homodimeric domain of signal transducing histidine kinase"/>
    <property type="match status" value="1"/>
</dbReference>
<feature type="transmembrane region" description="Helical" evidence="11">
    <location>
        <begin position="190"/>
        <end position="213"/>
    </location>
</feature>